<dbReference type="InterPro" id="IPR036396">
    <property type="entry name" value="Cyt_P450_sf"/>
</dbReference>
<dbReference type="InterPro" id="IPR050479">
    <property type="entry name" value="CYP11_CYP27_families"/>
</dbReference>
<organism evidence="8 9">
    <name type="scientific">Branchiostoma floridae</name>
    <name type="common">Florida lancelet</name>
    <name type="synonym">Amphioxus</name>
    <dbReference type="NCBI Taxonomy" id="7739"/>
    <lineage>
        <taxon>Eukaryota</taxon>
        <taxon>Metazoa</taxon>
        <taxon>Chordata</taxon>
        <taxon>Cephalochordata</taxon>
        <taxon>Leptocardii</taxon>
        <taxon>Amphioxiformes</taxon>
        <taxon>Branchiostomatidae</taxon>
        <taxon>Branchiostoma</taxon>
    </lineage>
</organism>
<dbReference type="RefSeq" id="XP_035690427.1">
    <property type="nucleotide sequence ID" value="XM_035834534.1"/>
</dbReference>
<dbReference type="AlphaFoldDB" id="A0A9J7LWK3"/>
<evidence type="ECO:0000256" key="3">
    <source>
        <dbReference type="ARBA" id="ARBA00022617"/>
    </source>
</evidence>
<dbReference type="Proteomes" id="UP000001554">
    <property type="component" value="Chromosome 11"/>
</dbReference>
<name>A0A9J7LWK3_BRAFL</name>
<evidence type="ECO:0000256" key="5">
    <source>
        <dbReference type="ARBA" id="ARBA00023002"/>
    </source>
</evidence>
<dbReference type="KEGG" id="bfo:118425592"/>
<keyword evidence="4" id="KW-0479">Metal-binding</keyword>
<sequence length="120" mass="13587">MRPKTVGAYASLQDDVTRDLVDVIRALIGKEESGGQVHNFINYVYRWALEAISVVVLDKRLGCLTLDDLEPGSDAKLMIDGVNDFFDSFVVLETSATGLYKYISTPTWRRFEKAIDQWHT</sequence>
<dbReference type="GO" id="GO:0005506">
    <property type="term" value="F:iron ion binding"/>
    <property type="evidence" value="ECO:0007669"/>
    <property type="project" value="InterPro"/>
</dbReference>
<keyword evidence="6" id="KW-0408">Iron</keyword>
<reference evidence="9" key="2">
    <citation type="submission" date="2025-08" db="UniProtKB">
        <authorList>
            <consortium name="RefSeq"/>
        </authorList>
    </citation>
    <scope>IDENTIFICATION</scope>
    <source>
        <strain evidence="9">S238N-H82</strain>
        <tissue evidence="9">Testes</tissue>
    </source>
</reference>
<keyword evidence="7" id="KW-0503">Monooxygenase</keyword>
<comment type="cofactor">
    <cofactor evidence="1">
        <name>heme</name>
        <dbReference type="ChEBI" id="CHEBI:30413"/>
    </cofactor>
</comment>
<proteinExistence type="inferred from homology"/>
<keyword evidence="3" id="KW-0349">Heme</keyword>
<evidence type="ECO:0000256" key="7">
    <source>
        <dbReference type="ARBA" id="ARBA00023033"/>
    </source>
</evidence>
<protein>
    <submittedName>
        <fullName evidence="9">Cytochrome P450 CYP12A2-like</fullName>
    </submittedName>
</protein>
<comment type="similarity">
    <text evidence="2">Belongs to the cytochrome P450 family.</text>
</comment>
<gene>
    <name evidence="9" type="primary">LOC118425592</name>
</gene>
<evidence type="ECO:0000256" key="1">
    <source>
        <dbReference type="ARBA" id="ARBA00001971"/>
    </source>
</evidence>
<evidence type="ECO:0000256" key="4">
    <source>
        <dbReference type="ARBA" id="ARBA00022723"/>
    </source>
</evidence>
<reference evidence="8" key="1">
    <citation type="journal article" date="2020" name="Nat. Ecol. Evol.">
        <title>Deeply conserved synteny resolves early events in vertebrate evolution.</title>
        <authorList>
            <person name="Simakov O."/>
            <person name="Marletaz F."/>
            <person name="Yue J.X."/>
            <person name="O'Connell B."/>
            <person name="Jenkins J."/>
            <person name="Brandt A."/>
            <person name="Calef R."/>
            <person name="Tung C.H."/>
            <person name="Huang T.K."/>
            <person name="Schmutz J."/>
            <person name="Satoh N."/>
            <person name="Yu J.K."/>
            <person name="Putnam N.H."/>
            <person name="Green R.E."/>
            <person name="Rokhsar D.S."/>
        </authorList>
    </citation>
    <scope>NUCLEOTIDE SEQUENCE [LARGE SCALE GENOMIC DNA]</scope>
    <source>
        <strain evidence="8">S238N-H82</strain>
    </source>
</reference>
<dbReference type="GO" id="GO:0020037">
    <property type="term" value="F:heme binding"/>
    <property type="evidence" value="ECO:0007669"/>
    <property type="project" value="InterPro"/>
</dbReference>
<keyword evidence="5" id="KW-0560">Oxidoreductase</keyword>
<evidence type="ECO:0000313" key="8">
    <source>
        <dbReference type="Proteomes" id="UP000001554"/>
    </source>
</evidence>
<dbReference type="GeneID" id="118425592"/>
<dbReference type="PANTHER" id="PTHR24279">
    <property type="entry name" value="CYTOCHROME P450"/>
    <property type="match status" value="1"/>
</dbReference>
<dbReference type="PANTHER" id="PTHR24279:SF120">
    <property type="entry name" value="CYTOCHROME P450"/>
    <property type="match status" value="1"/>
</dbReference>
<dbReference type="GO" id="GO:0016705">
    <property type="term" value="F:oxidoreductase activity, acting on paired donors, with incorporation or reduction of molecular oxygen"/>
    <property type="evidence" value="ECO:0007669"/>
    <property type="project" value="InterPro"/>
</dbReference>
<dbReference type="OrthoDB" id="3945418at2759"/>
<evidence type="ECO:0000256" key="6">
    <source>
        <dbReference type="ARBA" id="ARBA00023004"/>
    </source>
</evidence>
<accession>A0A9J7LWK3</accession>
<dbReference type="GO" id="GO:0004497">
    <property type="term" value="F:monooxygenase activity"/>
    <property type="evidence" value="ECO:0007669"/>
    <property type="project" value="UniProtKB-KW"/>
</dbReference>
<dbReference type="SUPFAM" id="SSF48264">
    <property type="entry name" value="Cytochrome P450"/>
    <property type="match status" value="1"/>
</dbReference>
<evidence type="ECO:0000313" key="9">
    <source>
        <dbReference type="RefSeq" id="XP_035690427.1"/>
    </source>
</evidence>
<evidence type="ECO:0000256" key="2">
    <source>
        <dbReference type="ARBA" id="ARBA00010617"/>
    </source>
</evidence>
<dbReference type="Gene3D" id="1.10.630.10">
    <property type="entry name" value="Cytochrome P450"/>
    <property type="match status" value="1"/>
</dbReference>
<keyword evidence="8" id="KW-1185">Reference proteome</keyword>